<evidence type="ECO:0008006" key="4">
    <source>
        <dbReference type="Google" id="ProtNLM"/>
    </source>
</evidence>
<organism evidence="2 3">
    <name type="scientific">Archangium violaceum Cb vi76</name>
    <dbReference type="NCBI Taxonomy" id="1406225"/>
    <lineage>
        <taxon>Bacteria</taxon>
        <taxon>Pseudomonadati</taxon>
        <taxon>Myxococcota</taxon>
        <taxon>Myxococcia</taxon>
        <taxon>Myxococcales</taxon>
        <taxon>Cystobacterineae</taxon>
        <taxon>Archangiaceae</taxon>
        <taxon>Archangium</taxon>
    </lineage>
</organism>
<accession>A0A084T225</accession>
<reference evidence="2 3" key="1">
    <citation type="submission" date="2014-07" db="EMBL/GenBank/DDBJ databases">
        <title>Draft Genome Sequence of Gephyronic Acid Producer, Cystobacter violaceus Strain Cb vi76.</title>
        <authorList>
            <person name="Stevens D.C."/>
            <person name="Young J."/>
            <person name="Carmichael R."/>
            <person name="Tan J."/>
            <person name="Taylor R.E."/>
        </authorList>
    </citation>
    <scope>NUCLEOTIDE SEQUENCE [LARGE SCALE GENOMIC DNA]</scope>
    <source>
        <strain evidence="2 3">Cb vi76</strain>
    </source>
</reference>
<name>A0A084T225_9BACT</name>
<dbReference type="AlphaFoldDB" id="A0A084T225"/>
<sequence>MKRRGMLLLAALALPGCIRAPEIVMVDRATALEEQASGSFKDVERRLARAGMSPTPVPFTPNQLEELGIQPTPLVENLGRTQADRVDELLRRHCVGEGKDGLLVNTRRQCQAGRMTADDVALVERVNQARLHLWQWMRTVRPDVTEEAVRQSWQQVHAKGVICGGWVEADDGTWGEKKC</sequence>
<protein>
    <recommendedName>
        <fullName evidence="4">Lipoprotein</fullName>
    </recommendedName>
</protein>
<dbReference type="Proteomes" id="UP000028547">
    <property type="component" value="Unassembled WGS sequence"/>
</dbReference>
<evidence type="ECO:0000313" key="2">
    <source>
        <dbReference type="EMBL" id="KFA94760.1"/>
    </source>
</evidence>
<evidence type="ECO:0000256" key="1">
    <source>
        <dbReference type="SAM" id="SignalP"/>
    </source>
</evidence>
<dbReference type="EMBL" id="JPMI01000004">
    <property type="protein sequence ID" value="KFA94760.1"/>
    <property type="molecule type" value="Genomic_DNA"/>
</dbReference>
<dbReference type="RefSeq" id="WP_043388651.1">
    <property type="nucleotide sequence ID" value="NZ_JPMI01000004.1"/>
</dbReference>
<feature type="chain" id="PRO_5001782144" description="Lipoprotein" evidence="1">
    <location>
        <begin position="21"/>
        <end position="179"/>
    </location>
</feature>
<proteinExistence type="predicted"/>
<feature type="signal peptide" evidence="1">
    <location>
        <begin position="1"/>
        <end position="20"/>
    </location>
</feature>
<gene>
    <name evidence="2" type="ORF">Q664_00880</name>
</gene>
<keyword evidence="1" id="KW-0732">Signal</keyword>
<evidence type="ECO:0000313" key="3">
    <source>
        <dbReference type="Proteomes" id="UP000028547"/>
    </source>
</evidence>
<comment type="caution">
    <text evidence="2">The sequence shown here is derived from an EMBL/GenBank/DDBJ whole genome shotgun (WGS) entry which is preliminary data.</text>
</comment>